<evidence type="ECO:0000256" key="6">
    <source>
        <dbReference type="ARBA" id="ARBA00022801"/>
    </source>
</evidence>
<evidence type="ECO:0000259" key="12">
    <source>
        <dbReference type="Pfam" id="PF08496"/>
    </source>
</evidence>
<name>A0A193LIX0_9GAMM</name>
<dbReference type="STRING" id="1548547.BA177_15115"/>
<comment type="similarity">
    <text evidence="2">Belongs to the peptidase S49 family.</text>
</comment>
<organism evidence="13 14">
    <name type="scientific">Woeseia oceani</name>
    <dbReference type="NCBI Taxonomy" id="1548547"/>
    <lineage>
        <taxon>Bacteria</taxon>
        <taxon>Pseudomonadati</taxon>
        <taxon>Pseudomonadota</taxon>
        <taxon>Gammaproteobacteria</taxon>
        <taxon>Woeseiales</taxon>
        <taxon>Woeseiaceae</taxon>
        <taxon>Woeseia</taxon>
    </lineage>
</organism>
<keyword evidence="14" id="KW-1185">Reference proteome</keyword>
<evidence type="ECO:0000259" key="11">
    <source>
        <dbReference type="Pfam" id="PF01343"/>
    </source>
</evidence>
<protein>
    <submittedName>
        <fullName evidence="13">Protease SohB</fullName>
    </submittedName>
</protein>
<keyword evidence="3" id="KW-1003">Cell membrane</keyword>
<evidence type="ECO:0000256" key="1">
    <source>
        <dbReference type="ARBA" id="ARBA00004236"/>
    </source>
</evidence>
<dbReference type="Pfam" id="PF01343">
    <property type="entry name" value="Peptidase_S49"/>
    <property type="match status" value="1"/>
</dbReference>
<dbReference type="KEGG" id="woc:BA177_15115"/>
<evidence type="ECO:0000256" key="10">
    <source>
        <dbReference type="SAM" id="Phobius"/>
    </source>
</evidence>
<dbReference type="Gene3D" id="3.90.226.10">
    <property type="entry name" value="2-enoyl-CoA Hydratase, Chain A, domain 1"/>
    <property type="match status" value="1"/>
</dbReference>
<dbReference type="AlphaFoldDB" id="A0A193LIX0"/>
<dbReference type="CDD" id="cd07023">
    <property type="entry name" value="S49_Sppa_N_C"/>
    <property type="match status" value="1"/>
</dbReference>
<evidence type="ECO:0000256" key="5">
    <source>
        <dbReference type="ARBA" id="ARBA00022692"/>
    </source>
</evidence>
<evidence type="ECO:0000256" key="7">
    <source>
        <dbReference type="ARBA" id="ARBA00022825"/>
    </source>
</evidence>
<keyword evidence="4 13" id="KW-0645">Protease</keyword>
<keyword evidence="7" id="KW-0720">Serine protease</keyword>
<dbReference type="EMBL" id="CP016268">
    <property type="protein sequence ID" value="ANO52339.1"/>
    <property type="molecule type" value="Genomic_DNA"/>
</dbReference>
<proteinExistence type="inferred from homology"/>
<dbReference type="InterPro" id="IPR002142">
    <property type="entry name" value="Peptidase_S49"/>
</dbReference>
<feature type="domain" description="Peptidase S49" evidence="11">
    <location>
        <begin position="151"/>
        <end position="297"/>
    </location>
</feature>
<keyword evidence="6" id="KW-0378">Hydrolase</keyword>
<dbReference type="SUPFAM" id="SSF52096">
    <property type="entry name" value="ClpP/crotonase"/>
    <property type="match status" value="1"/>
</dbReference>
<dbReference type="OrthoDB" id="5614232at2"/>
<evidence type="ECO:0000256" key="4">
    <source>
        <dbReference type="ARBA" id="ARBA00022670"/>
    </source>
</evidence>
<dbReference type="GO" id="GO:0004252">
    <property type="term" value="F:serine-type endopeptidase activity"/>
    <property type="evidence" value="ECO:0007669"/>
    <property type="project" value="InterPro"/>
</dbReference>
<comment type="subcellular location">
    <subcellularLocation>
        <location evidence="1">Cell membrane</location>
    </subcellularLocation>
</comment>
<dbReference type="InterPro" id="IPR029045">
    <property type="entry name" value="ClpP/crotonase-like_dom_sf"/>
</dbReference>
<keyword evidence="9 10" id="KW-0472">Membrane</keyword>
<evidence type="ECO:0000313" key="13">
    <source>
        <dbReference type="EMBL" id="ANO52339.1"/>
    </source>
</evidence>
<dbReference type="InterPro" id="IPR047272">
    <property type="entry name" value="S49_SppA_C"/>
</dbReference>
<dbReference type="NCBIfam" id="NF008745">
    <property type="entry name" value="PRK11778.1"/>
    <property type="match status" value="1"/>
</dbReference>
<dbReference type="PANTHER" id="PTHR42987">
    <property type="entry name" value="PEPTIDASE S49"/>
    <property type="match status" value="1"/>
</dbReference>
<dbReference type="PANTHER" id="PTHR42987:SF4">
    <property type="entry name" value="PROTEASE SOHB-RELATED"/>
    <property type="match status" value="1"/>
</dbReference>
<sequence>MTAFFADYGLFLLKTVTIVAAVILIIGFAAAAGRKASKDESIEIENLNERFRNLASAVKQAVLNKTDYKADVKARKEKAKAAEKSDSKRPRTFVIDFKGDLKASAVPSLREEVSAILAVATEQDDIYVRLDNSGGVVHEHGLAASQLARIRERNITLTVAVDKVAASGGYLMACVANKIVAAPFAILGSIGVLAQLPNFNRLLDNHGVDFEQVTAGEYKRNVTMFGKNTDEDRARLKEQLEEVHELFKAAVSRYRPELDLAKVATGEYWYGTRALELGLADELATSDEQLAAMVAERDLYRVSYKVKQPLQKRLMGGVDAAFEKLDTTRWRREFESRLPR</sequence>
<evidence type="ECO:0000256" key="8">
    <source>
        <dbReference type="ARBA" id="ARBA00022989"/>
    </source>
</evidence>
<feature type="domain" description="Peptidase S49 N-terminal proteobacteria" evidence="12">
    <location>
        <begin position="4"/>
        <end position="147"/>
    </location>
</feature>
<evidence type="ECO:0000313" key="14">
    <source>
        <dbReference type="Proteomes" id="UP000092695"/>
    </source>
</evidence>
<accession>A0A193LIX0</accession>
<evidence type="ECO:0000256" key="3">
    <source>
        <dbReference type="ARBA" id="ARBA00022475"/>
    </source>
</evidence>
<reference evidence="13 14" key="1">
    <citation type="submission" date="2016-06" db="EMBL/GenBank/DDBJ databases">
        <title>Complete genome sequence of a deep-branching marine Gamma Proteobacterium Woeseia oceani type strain XK5.</title>
        <authorList>
            <person name="Mu D."/>
            <person name="Du Z."/>
        </authorList>
    </citation>
    <scope>NUCLEOTIDE SEQUENCE [LARGE SCALE GENOMIC DNA]</scope>
    <source>
        <strain evidence="13 14">XK5</strain>
    </source>
</reference>
<dbReference type="Proteomes" id="UP000092695">
    <property type="component" value="Chromosome"/>
</dbReference>
<dbReference type="Gene3D" id="6.20.330.10">
    <property type="match status" value="1"/>
</dbReference>
<dbReference type="GO" id="GO:0006508">
    <property type="term" value="P:proteolysis"/>
    <property type="evidence" value="ECO:0007669"/>
    <property type="project" value="UniProtKB-KW"/>
</dbReference>
<evidence type="ECO:0000256" key="9">
    <source>
        <dbReference type="ARBA" id="ARBA00023136"/>
    </source>
</evidence>
<dbReference type="GO" id="GO:0005886">
    <property type="term" value="C:plasma membrane"/>
    <property type="evidence" value="ECO:0007669"/>
    <property type="project" value="UniProtKB-SubCell"/>
</dbReference>
<dbReference type="RefSeq" id="WP_068617552.1">
    <property type="nucleotide sequence ID" value="NZ_CP016268.1"/>
</dbReference>
<feature type="transmembrane region" description="Helical" evidence="10">
    <location>
        <begin position="12"/>
        <end position="32"/>
    </location>
</feature>
<keyword evidence="5 10" id="KW-0812">Transmembrane</keyword>
<evidence type="ECO:0000256" key="2">
    <source>
        <dbReference type="ARBA" id="ARBA00008683"/>
    </source>
</evidence>
<gene>
    <name evidence="13" type="ORF">BA177_15115</name>
</gene>
<dbReference type="Pfam" id="PF08496">
    <property type="entry name" value="Peptidase_S49_N"/>
    <property type="match status" value="1"/>
</dbReference>
<dbReference type="InterPro" id="IPR013703">
    <property type="entry name" value="Peptidase_S49_N_proteobac"/>
</dbReference>
<keyword evidence="8 10" id="KW-1133">Transmembrane helix</keyword>